<evidence type="ECO:0000313" key="2">
    <source>
        <dbReference type="Proteomes" id="UP000050454"/>
    </source>
</evidence>
<evidence type="ECO:0000313" key="1">
    <source>
        <dbReference type="EMBL" id="KPM49552.1"/>
    </source>
</evidence>
<dbReference type="AlphaFoldDB" id="A0A0P7C7L1"/>
<dbReference type="EMBL" id="LGTQ01000005">
    <property type="protein sequence ID" value="KPM49552.1"/>
    <property type="molecule type" value="Genomic_DNA"/>
</dbReference>
<reference evidence="1 2" key="1">
    <citation type="submission" date="2015-07" db="EMBL/GenBank/DDBJ databases">
        <title>The draft genome sequence of Leadbetterella sp. JN14-9.</title>
        <authorList>
            <person name="Liu Y."/>
            <person name="Du J."/>
            <person name="Shao Z."/>
        </authorList>
    </citation>
    <scope>NUCLEOTIDE SEQUENCE [LARGE SCALE GENOMIC DNA]</scope>
    <source>
        <strain evidence="1 2">JN14-9</strain>
    </source>
</reference>
<organism evidence="1 2">
    <name type="scientific">Jiulongibacter sediminis</name>
    <dbReference type="NCBI Taxonomy" id="1605367"/>
    <lineage>
        <taxon>Bacteria</taxon>
        <taxon>Pseudomonadati</taxon>
        <taxon>Bacteroidota</taxon>
        <taxon>Cytophagia</taxon>
        <taxon>Cytophagales</taxon>
        <taxon>Leadbetterellaceae</taxon>
        <taxon>Jiulongibacter</taxon>
    </lineage>
</organism>
<accession>A0A0P7C7L1</accession>
<proteinExistence type="predicted"/>
<keyword evidence="2" id="KW-1185">Reference proteome</keyword>
<sequence length="95" mass="10621">MKKLVFGLIIGSTLILGSAFDQPLKVNEPLEQVYELDKQEKSETKSYVQQEFEALTSDFQNEDGKSISEMIGEVIIDSVQIAVKAVVSFFGRIFS</sequence>
<gene>
    <name evidence="1" type="ORF">AFM12_02830</name>
</gene>
<dbReference type="RefSeq" id="WP_055143755.1">
    <property type="nucleotide sequence ID" value="NZ_JXSZ01000005.1"/>
</dbReference>
<name>A0A0P7C7L1_9BACT</name>
<comment type="caution">
    <text evidence="1">The sequence shown here is derived from an EMBL/GenBank/DDBJ whole genome shotgun (WGS) entry which is preliminary data.</text>
</comment>
<dbReference type="Proteomes" id="UP000050454">
    <property type="component" value="Unassembled WGS sequence"/>
</dbReference>
<dbReference type="STRING" id="1605367.AFM12_02830"/>
<protein>
    <submittedName>
        <fullName evidence="1">Uncharacterized protein</fullName>
    </submittedName>
</protein>